<dbReference type="InterPro" id="IPR011990">
    <property type="entry name" value="TPR-like_helical_dom_sf"/>
</dbReference>
<keyword evidence="6" id="KW-0802">TPR repeat</keyword>
<keyword evidence="3" id="KW-0732">Signal</keyword>
<reference evidence="9 10" key="1">
    <citation type="submission" date="2018-06" db="EMBL/GenBank/DDBJ databases">
        <title>Genomic Encyclopedia of Archaeal and Bacterial Type Strains, Phase II (KMG-II): from individual species to whole genera.</title>
        <authorList>
            <person name="Goeker M."/>
        </authorList>
    </citation>
    <scope>NUCLEOTIDE SEQUENCE [LARGE SCALE GENOMIC DNA]</scope>
    <source>
        <strain evidence="9 10">DSM 23857</strain>
    </source>
</reference>
<dbReference type="InterPro" id="IPR033985">
    <property type="entry name" value="SusD-like_N"/>
</dbReference>
<proteinExistence type="inferred from homology"/>
<keyword evidence="10" id="KW-1185">Reference proteome</keyword>
<evidence type="ECO:0000256" key="6">
    <source>
        <dbReference type="PROSITE-ProRule" id="PRU00339"/>
    </source>
</evidence>
<dbReference type="InterPro" id="IPR012944">
    <property type="entry name" value="SusD_RagB_dom"/>
</dbReference>
<evidence type="ECO:0000256" key="1">
    <source>
        <dbReference type="ARBA" id="ARBA00004442"/>
    </source>
</evidence>
<feature type="repeat" description="TPR" evidence="6">
    <location>
        <begin position="213"/>
        <end position="246"/>
    </location>
</feature>
<dbReference type="PROSITE" id="PS50005">
    <property type="entry name" value="TPR"/>
    <property type="match status" value="1"/>
</dbReference>
<evidence type="ECO:0000313" key="10">
    <source>
        <dbReference type="Proteomes" id="UP000249547"/>
    </source>
</evidence>
<evidence type="ECO:0000259" key="8">
    <source>
        <dbReference type="Pfam" id="PF14322"/>
    </source>
</evidence>
<gene>
    <name evidence="9" type="ORF">LX64_00980</name>
</gene>
<organism evidence="9 10">
    <name type="scientific">Chitinophaga skermanii</name>
    <dbReference type="NCBI Taxonomy" id="331697"/>
    <lineage>
        <taxon>Bacteria</taxon>
        <taxon>Pseudomonadati</taxon>
        <taxon>Bacteroidota</taxon>
        <taxon>Chitinophagia</taxon>
        <taxon>Chitinophagales</taxon>
        <taxon>Chitinophagaceae</taxon>
        <taxon>Chitinophaga</taxon>
    </lineage>
</organism>
<keyword evidence="4" id="KW-0472">Membrane</keyword>
<comment type="caution">
    <text evidence="9">The sequence shown here is derived from an EMBL/GenBank/DDBJ whole genome shotgun (WGS) entry which is preliminary data.</text>
</comment>
<evidence type="ECO:0000256" key="5">
    <source>
        <dbReference type="ARBA" id="ARBA00023237"/>
    </source>
</evidence>
<evidence type="ECO:0000256" key="3">
    <source>
        <dbReference type="ARBA" id="ARBA00022729"/>
    </source>
</evidence>
<dbReference type="InterPro" id="IPR019734">
    <property type="entry name" value="TPR_rpt"/>
</dbReference>
<feature type="domain" description="SusD-like N-terminal" evidence="8">
    <location>
        <begin position="22"/>
        <end position="223"/>
    </location>
</feature>
<sequence>MKKLLLYTFIAFSVIESGCSKFTEVTPRNVVIPTTVADYEKFLNDILLADAPYGYNELLTDDVAFTDTRVTEQLLYRTGKLYLWMNETYKAEEDDAEWNKSYPNIYVCNLVLENLPKAADATNPDRKRLEAEAKVHRAYYHFQLAMQYGSDYQAATAKTDLAVPLVLKPDLEAKHARATVFDVYAQVLKDLEEAIAEPSFQTFGKNYVHPGKAAAYALLARVYFYMGNYSEAAKAANVALSYNNTILDYNTFSFTNPSRPWSGVTNKPTVDQWPENIFTKTNSQNGIIQGFMISQDLLDVLGEKDLRYVYTFSRLTSTGTTSTSPLPDYFARSLNASITVTEMMLINAEYLARDGKTSEAMTILNTIRKKRFKPADYTDLTATTKEEGLMKVLDERRRELMYHGLRLFDLKRLNREPAFRKELKRVYKGTIYTLPALDNRYLMEISPKISAINSNIVPNPR</sequence>
<protein>
    <submittedName>
        <fullName evidence="9">SusD-like starch-binding protein associating with outer membrane</fullName>
    </submittedName>
</protein>
<dbReference type="GO" id="GO:0009279">
    <property type="term" value="C:cell outer membrane"/>
    <property type="evidence" value="ECO:0007669"/>
    <property type="project" value="UniProtKB-SubCell"/>
</dbReference>
<evidence type="ECO:0000259" key="7">
    <source>
        <dbReference type="Pfam" id="PF07980"/>
    </source>
</evidence>
<dbReference type="Gene3D" id="1.25.40.390">
    <property type="match status" value="1"/>
</dbReference>
<accession>A0A327QXG8</accession>
<name>A0A327QXG8_9BACT</name>
<evidence type="ECO:0000256" key="4">
    <source>
        <dbReference type="ARBA" id="ARBA00023136"/>
    </source>
</evidence>
<evidence type="ECO:0000313" key="9">
    <source>
        <dbReference type="EMBL" id="RAJ08332.1"/>
    </source>
</evidence>
<dbReference type="EMBL" id="QLLL01000002">
    <property type="protein sequence ID" value="RAJ08332.1"/>
    <property type="molecule type" value="Genomic_DNA"/>
</dbReference>
<dbReference type="OrthoDB" id="697229at2"/>
<keyword evidence="5" id="KW-0998">Cell outer membrane</keyword>
<feature type="domain" description="RagB/SusD" evidence="7">
    <location>
        <begin position="341"/>
        <end position="417"/>
    </location>
</feature>
<dbReference type="SUPFAM" id="SSF48452">
    <property type="entry name" value="TPR-like"/>
    <property type="match status" value="1"/>
</dbReference>
<dbReference type="Proteomes" id="UP000249547">
    <property type="component" value="Unassembled WGS sequence"/>
</dbReference>
<dbReference type="AlphaFoldDB" id="A0A327QXG8"/>
<dbReference type="Pfam" id="PF14322">
    <property type="entry name" value="SusD-like_3"/>
    <property type="match status" value="1"/>
</dbReference>
<evidence type="ECO:0000256" key="2">
    <source>
        <dbReference type="ARBA" id="ARBA00006275"/>
    </source>
</evidence>
<comment type="subcellular location">
    <subcellularLocation>
        <location evidence="1">Cell outer membrane</location>
    </subcellularLocation>
</comment>
<comment type="similarity">
    <text evidence="2">Belongs to the SusD family.</text>
</comment>
<dbReference type="Pfam" id="PF07980">
    <property type="entry name" value="SusD_RagB"/>
    <property type="match status" value="1"/>
</dbReference>
<dbReference type="RefSeq" id="WP_111596493.1">
    <property type="nucleotide sequence ID" value="NZ_QLLL01000002.1"/>
</dbReference>